<protein>
    <submittedName>
        <fullName evidence="1">Uncharacterized protein</fullName>
    </submittedName>
</protein>
<accession>A3VLS8</accession>
<reference evidence="1 2" key="1">
    <citation type="journal article" date="2010" name="J. Bacteriol.">
        <title>Genome sequences of Pelagibaca bermudensis HTCC2601T and Maritimibacter alkaliphilus HTCC2654T, the type strains of two marine Roseobacter genera.</title>
        <authorList>
            <person name="Thrash J.C."/>
            <person name="Cho J.C."/>
            <person name="Ferriera S."/>
            <person name="Johnson J."/>
            <person name="Vergin K.L."/>
            <person name="Giovannoni S.J."/>
        </authorList>
    </citation>
    <scope>NUCLEOTIDE SEQUENCE [LARGE SCALE GENOMIC DNA]</scope>
    <source>
        <strain evidence="1 2">HTCC2654</strain>
    </source>
</reference>
<dbReference type="EMBL" id="AAMT01000025">
    <property type="protein sequence ID" value="EAQ10763.1"/>
    <property type="molecule type" value="Genomic_DNA"/>
</dbReference>
<evidence type="ECO:0000313" key="2">
    <source>
        <dbReference type="Proteomes" id="UP000002931"/>
    </source>
</evidence>
<dbReference type="STRING" id="314271.RB2654_05562"/>
<comment type="caution">
    <text evidence="1">The sequence shown here is derived from an EMBL/GenBank/DDBJ whole genome shotgun (WGS) entry which is preliminary data.</text>
</comment>
<dbReference type="eggNOG" id="ENOG502ZMN4">
    <property type="taxonomic scope" value="Bacteria"/>
</dbReference>
<organism evidence="1 2">
    <name type="scientific">Maritimibacter alkaliphilus HTCC2654</name>
    <dbReference type="NCBI Taxonomy" id="314271"/>
    <lineage>
        <taxon>Bacteria</taxon>
        <taxon>Pseudomonadati</taxon>
        <taxon>Pseudomonadota</taxon>
        <taxon>Alphaproteobacteria</taxon>
        <taxon>Rhodobacterales</taxon>
        <taxon>Roseobacteraceae</taxon>
        <taxon>Maritimibacter</taxon>
    </lineage>
</organism>
<gene>
    <name evidence="1" type="ORF">RB2654_05562</name>
</gene>
<dbReference type="HOGENOM" id="CLU_2465375_0_0_5"/>
<proteinExistence type="predicted"/>
<dbReference type="RefSeq" id="WP_008329520.1">
    <property type="nucleotide sequence ID" value="NZ_CH902578.1"/>
</dbReference>
<dbReference type="AlphaFoldDB" id="A3VLS8"/>
<dbReference type="OrthoDB" id="10001975at2"/>
<keyword evidence="2" id="KW-1185">Reference proteome</keyword>
<name>A3VLS8_9RHOB</name>
<dbReference type="Proteomes" id="UP000002931">
    <property type="component" value="Unassembled WGS sequence"/>
</dbReference>
<evidence type="ECO:0000313" key="1">
    <source>
        <dbReference type="EMBL" id="EAQ10763.1"/>
    </source>
</evidence>
<sequence>MATKAKKEKPVLTPEEMARKKAVKLIGYHGWLTDWKRDNPEADVEARRAAWGEAKGQRMRDARRVVKRLEKGGLQLVAAPTPEAIAAE</sequence>